<comment type="caution">
    <text evidence="1">The sequence shown here is derived from an EMBL/GenBank/DDBJ whole genome shotgun (WGS) entry which is preliminary data.</text>
</comment>
<sequence>MEIQFIRHGHGDHLLDYPNRLDTMHPGLTDYGKMQISNLRSQLSFNSDDLVLVSPTKRTIESALLLTGSTSFTICPLVGPRMFPQNPELPFLKCDYIYTRDEISSLYKNITILDLHLECWGEGINRIKQSTFEDYAWKLLNWIQGRHKKVFIISHDGTITNYRVLLGEKELSRNDFLGEAGVYKMNL</sequence>
<reference evidence="1 2" key="1">
    <citation type="submission" date="2016-05" db="EMBL/GenBank/DDBJ databases">
        <title>Paenibacillus oryzae. sp. nov., isolated from the rice root.</title>
        <authorList>
            <person name="Zhang J."/>
            <person name="Zhang X."/>
        </authorList>
    </citation>
    <scope>NUCLEOTIDE SEQUENCE [LARGE SCALE GENOMIC DNA]</scope>
    <source>
        <strain evidence="1 2">1DrF-4</strain>
    </source>
</reference>
<dbReference type="EMBL" id="LYPA01000060">
    <property type="protein sequence ID" value="OBR65193.1"/>
    <property type="molecule type" value="Genomic_DNA"/>
</dbReference>
<accession>A0A1A5YI07</accession>
<organism evidence="1 2">
    <name type="scientific">Paenibacillus oryzae</name>
    <dbReference type="NCBI Taxonomy" id="1844972"/>
    <lineage>
        <taxon>Bacteria</taxon>
        <taxon>Bacillati</taxon>
        <taxon>Bacillota</taxon>
        <taxon>Bacilli</taxon>
        <taxon>Bacillales</taxon>
        <taxon>Paenibacillaceae</taxon>
        <taxon>Paenibacillus</taxon>
    </lineage>
</organism>
<keyword evidence="2" id="KW-1185">Reference proteome</keyword>
<gene>
    <name evidence="1" type="ORF">A7K91_00500</name>
</gene>
<dbReference type="SUPFAM" id="SSF53254">
    <property type="entry name" value="Phosphoglycerate mutase-like"/>
    <property type="match status" value="1"/>
</dbReference>
<dbReference type="Gene3D" id="3.40.50.1240">
    <property type="entry name" value="Phosphoglycerate mutase-like"/>
    <property type="match status" value="1"/>
</dbReference>
<dbReference type="Proteomes" id="UP000092024">
    <property type="component" value="Unassembled WGS sequence"/>
</dbReference>
<proteinExistence type="predicted"/>
<protein>
    <submittedName>
        <fullName evidence="1">Histidine phosphatase family protein</fullName>
    </submittedName>
</protein>
<dbReference type="RefSeq" id="WP_068683567.1">
    <property type="nucleotide sequence ID" value="NZ_LYPA01000060.1"/>
</dbReference>
<dbReference type="STRING" id="1844972.A7K91_00500"/>
<name>A0A1A5YI07_9BACL</name>
<dbReference type="AlphaFoldDB" id="A0A1A5YI07"/>
<evidence type="ECO:0000313" key="1">
    <source>
        <dbReference type="EMBL" id="OBR65193.1"/>
    </source>
</evidence>
<dbReference type="OrthoDB" id="2435937at2"/>
<evidence type="ECO:0000313" key="2">
    <source>
        <dbReference type="Proteomes" id="UP000092024"/>
    </source>
</evidence>
<dbReference type="InterPro" id="IPR029033">
    <property type="entry name" value="His_PPase_superfam"/>
</dbReference>